<comment type="caution">
    <text evidence="2">The sequence shown here is derived from an EMBL/GenBank/DDBJ whole genome shotgun (WGS) entry which is preliminary data.</text>
</comment>
<dbReference type="AlphaFoldDB" id="A0A2W5NG79"/>
<name>A0A2W5NG79_RHOSU</name>
<feature type="transmembrane region" description="Helical" evidence="1">
    <location>
        <begin position="26"/>
        <end position="46"/>
    </location>
</feature>
<sequence>MTKIPVALTPEEELEPLPWWQARSTWLMAFGVLAALIRLANAFGWAPLGLTEFDAEGATSAVMELLAPVLLFLAYRERLNPRRKIAFRRGPS</sequence>
<protein>
    <submittedName>
        <fullName evidence="2">Uncharacterized protein</fullName>
    </submittedName>
</protein>
<feature type="transmembrane region" description="Helical" evidence="1">
    <location>
        <begin position="58"/>
        <end position="75"/>
    </location>
</feature>
<keyword evidence="1" id="KW-0472">Membrane</keyword>
<evidence type="ECO:0000256" key="1">
    <source>
        <dbReference type="SAM" id="Phobius"/>
    </source>
</evidence>
<evidence type="ECO:0000313" key="3">
    <source>
        <dbReference type="Proteomes" id="UP000249185"/>
    </source>
</evidence>
<accession>A0A2W5NG79</accession>
<dbReference type="Proteomes" id="UP000249185">
    <property type="component" value="Unassembled WGS sequence"/>
</dbReference>
<reference evidence="2 3" key="1">
    <citation type="submission" date="2017-08" db="EMBL/GenBank/DDBJ databases">
        <title>Infants hospitalized years apart are colonized by the same room-sourced microbial strains.</title>
        <authorList>
            <person name="Brooks B."/>
            <person name="Olm M.R."/>
            <person name="Firek B.A."/>
            <person name="Baker R."/>
            <person name="Thomas B.C."/>
            <person name="Morowitz M.J."/>
            <person name="Banfield J.F."/>
        </authorList>
    </citation>
    <scope>NUCLEOTIDE SEQUENCE [LARGE SCALE GENOMIC DNA]</scope>
    <source>
        <strain evidence="2">S2_005_002_R2_34</strain>
    </source>
</reference>
<evidence type="ECO:0000313" key="2">
    <source>
        <dbReference type="EMBL" id="PZQ49775.1"/>
    </source>
</evidence>
<keyword evidence="1" id="KW-0812">Transmembrane</keyword>
<gene>
    <name evidence="2" type="ORF">DI556_09905</name>
</gene>
<organism evidence="2 3">
    <name type="scientific">Rhodovulum sulfidophilum</name>
    <name type="common">Rhodobacter sulfidophilus</name>
    <dbReference type="NCBI Taxonomy" id="35806"/>
    <lineage>
        <taxon>Bacteria</taxon>
        <taxon>Pseudomonadati</taxon>
        <taxon>Pseudomonadota</taxon>
        <taxon>Alphaproteobacteria</taxon>
        <taxon>Rhodobacterales</taxon>
        <taxon>Paracoccaceae</taxon>
        <taxon>Rhodovulum</taxon>
    </lineage>
</organism>
<keyword evidence="1" id="KW-1133">Transmembrane helix</keyword>
<dbReference type="EMBL" id="QFPW01000006">
    <property type="protein sequence ID" value="PZQ49775.1"/>
    <property type="molecule type" value="Genomic_DNA"/>
</dbReference>
<proteinExistence type="predicted"/>